<evidence type="ECO:0000256" key="1">
    <source>
        <dbReference type="ARBA" id="ARBA00022737"/>
    </source>
</evidence>
<proteinExistence type="predicted"/>
<keyword evidence="1" id="KW-0677">Repeat</keyword>
<dbReference type="PANTHER" id="PTHR43308:SF5">
    <property type="entry name" value="S-LAYER PROTEIN _ PEPTIDOGLYCAN ENDO-BETA-N-ACETYLGLUCOSAMINIDASE"/>
    <property type="match status" value="1"/>
</dbReference>
<organism evidence="3 4">
    <name type="scientific">Thermoanaerobacter pentosaceus</name>
    <dbReference type="NCBI Taxonomy" id="694059"/>
    <lineage>
        <taxon>Bacteria</taxon>
        <taxon>Bacillati</taxon>
        <taxon>Bacillota</taxon>
        <taxon>Clostridia</taxon>
        <taxon>Thermoanaerobacterales</taxon>
        <taxon>Thermoanaerobacteraceae</taxon>
        <taxon>Thermoanaerobacter</taxon>
    </lineage>
</organism>
<dbReference type="InterPro" id="IPR051465">
    <property type="entry name" value="Cell_Envelope_Struct_Comp"/>
</dbReference>
<dbReference type="Proteomes" id="UP001223886">
    <property type="component" value="Unassembled WGS sequence"/>
</dbReference>
<dbReference type="PANTHER" id="PTHR43308">
    <property type="entry name" value="OUTER MEMBRANE PROTEIN ALPHA-RELATED"/>
    <property type="match status" value="1"/>
</dbReference>
<sequence length="296" mass="33263">MTISQEAIDLINKAGTIKLNIHNKGKKEASTFEPVTDAYDITIKAGDKDIKIGSPVKMTFNIEGAKDIRKVGAYYLNETTNQWEYIGGKIDRETNTITFEAKHFSTYAAFEYNKQFKDVSKDNWAYDVINVLASRHIIKGIDENTFLPNKKITRAEFAALMTRALGIEEKPYKGQFNDVKEGAWYANAVEAAYKAGIILGDGKNMRPNDPITREEMAAVIMRVYGKLVEYREDNIGNTTFSDNNKISEWAKNAVANAVKLGIVKGYKDNTFRPKENATRAEAAAMLYRVLEKTGNI</sequence>
<dbReference type="InterPro" id="IPR001119">
    <property type="entry name" value="SLH_dom"/>
</dbReference>
<evidence type="ECO:0000259" key="2">
    <source>
        <dbReference type="PROSITE" id="PS51272"/>
    </source>
</evidence>
<reference evidence="3 4" key="1">
    <citation type="submission" date="2023-07" db="EMBL/GenBank/DDBJ databases">
        <title>Genomic Encyclopedia of Type Strains, Phase IV (KMG-IV): sequencing the most valuable type-strain genomes for metagenomic binning, comparative biology and taxonomic classification.</title>
        <authorList>
            <person name="Goeker M."/>
        </authorList>
    </citation>
    <scope>NUCLEOTIDE SEQUENCE [LARGE SCALE GENOMIC DNA]</scope>
    <source>
        <strain evidence="3 4">DSM 25963</strain>
    </source>
</reference>
<dbReference type="PROSITE" id="PS51272">
    <property type="entry name" value="SLH"/>
    <property type="match status" value="3"/>
</dbReference>
<evidence type="ECO:0000313" key="3">
    <source>
        <dbReference type="EMBL" id="MDP9751677.1"/>
    </source>
</evidence>
<feature type="domain" description="SLH" evidence="2">
    <location>
        <begin position="176"/>
        <end position="234"/>
    </location>
</feature>
<evidence type="ECO:0000313" key="4">
    <source>
        <dbReference type="Proteomes" id="UP001223886"/>
    </source>
</evidence>
<accession>A0ABT9M6C7</accession>
<feature type="domain" description="SLH" evidence="2">
    <location>
        <begin position="112"/>
        <end position="175"/>
    </location>
</feature>
<dbReference type="EMBL" id="JAURUP010000029">
    <property type="protein sequence ID" value="MDP9751677.1"/>
    <property type="molecule type" value="Genomic_DNA"/>
</dbReference>
<gene>
    <name evidence="3" type="ORF">J2S24_002191</name>
</gene>
<comment type="caution">
    <text evidence="3">The sequence shown here is derived from an EMBL/GenBank/DDBJ whole genome shotgun (WGS) entry which is preliminary data.</text>
</comment>
<protein>
    <recommendedName>
        <fullName evidence="2">SLH domain-containing protein</fullName>
    </recommendedName>
</protein>
<name>A0ABT9M6C7_9THEO</name>
<feature type="domain" description="SLH" evidence="2">
    <location>
        <begin position="237"/>
        <end position="296"/>
    </location>
</feature>
<keyword evidence="4" id="KW-1185">Reference proteome</keyword>
<dbReference type="Pfam" id="PF00395">
    <property type="entry name" value="SLH"/>
    <property type="match status" value="3"/>
</dbReference>